<keyword evidence="6 7" id="KW-0472">Membrane</keyword>
<dbReference type="Pfam" id="PF03994">
    <property type="entry name" value="DUF350"/>
    <property type="match status" value="1"/>
</dbReference>
<organism evidence="8 10">
    <name type="scientific">Klebsiella quasivariicola</name>
    <dbReference type="NCBI Taxonomy" id="2026240"/>
    <lineage>
        <taxon>Bacteria</taxon>
        <taxon>Pseudomonadati</taxon>
        <taxon>Pseudomonadota</taxon>
        <taxon>Gammaproteobacteria</taxon>
        <taxon>Enterobacterales</taxon>
        <taxon>Enterobacteriaceae</taxon>
        <taxon>Klebsiella/Raoultella group</taxon>
        <taxon>Klebsiella</taxon>
        <taxon>Klebsiella pneumoniae complex</taxon>
    </lineage>
</organism>
<dbReference type="Proteomes" id="UP000257712">
    <property type="component" value="Unassembled WGS sequence"/>
</dbReference>
<gene>
    <name evidence="8" type="primary">yjfL</name>
    <name evidence="9" type="ORF">SAMEA3538468_03431</name>
    <name evidence="8" type="ORF">SAMEA3538780_04131</name>
</gene>
<dbReference type="InterPro" id="IPR007140">
    <property type="entry name" value="DUF350"/>
</dbReference>
<accession>A0A6C2VJJ1</accession>
<dbReference type="GeneID" id="69757531"/>
<keyword evidence="3" id="KW-1003">Cell membrane</keyword>
<dbReference type="Proteomes" id="UP000259400">
    <property type="component" value="Unassembled WGS sequence"/>
</dbReference>
<protein>
    <submittedName>
        <fullName evidence="8">Predicted membrane protein</fullName>
    </submittedName>
</protein>
<comment type="subcellular location">
    <subcellularLocation>
        <location evidence="1">Cell membrane</location>
        <topology evidence="1">Multi-pass membrane protein</topology>
    </subcellularLocation>
</comment>
<dbReference type="RefSeq" id="WP_025712630.1">
    <property type="nucleotide sequence ID" value="NZ_CAAHGB010000003.1"/>
</dbReference>
<evidence type="ECO:0000256" key="6">
    <source>
        <dbReference type="ARBA" id="ARBA00023136"/>
    </source>
</evidence>
<keyword evidence="5 7" id="KW-1133">Transmembrane helix</keyword>
<name>A0A223UHA4_9ENTR</name>
<evidence type="ECO:0000256" key="3">
    <source>
        <dbReference type="ARBA" id="ARBA00022475"/>
    </source>
</evidence>
<dbReference type="AlphaFoldDB" id="A0A223UHA4"/>
<comment type="similarity">
    <text evidence="2">Belongs to the UPF0719 family.</text>
</comment>
<evidence type="ECO:0000313" key="10">
    <source>
        <dbReference type="Proteomes" id="UP000257712"/>
    </source>
</evidence>
<feature type="transmembrane region" description="Helical" evidence="7">
    <location>
        <begin position="75"/>
        <end position="97"/>
    </location>
</feature>
<dbReference type="EMBL" id="UJZG01000016">
    <property type="protein sequence ID" value="SXE00029.1"/>
    <property type="molecule type" value="Genomic_DNA"/>
</dbReference>
<evidence type="ECO:0000256" key="7">
    <source>
        <dbReference type="SAM" id="Phobius"/>
    </source>
</evidence>
<evidence type="ECO:0000313" key="11">
    <source>
        <dbReference type="Proteomes" id="UP000259400"/>
    </source>
</evidence>
<feature type="transmembrane region" description="Helical" evidence="7">
    <location>
        <begin position="49"/>
        <end position="69"/>
    </location>
</feature>
<comment type="caution">
    <text evidence="8">The sequence shown here is derived from an EMBL/GenBank/DDBJ whole genome shotgun (WGS) entry which is preliminary data.</text>
</comment>
<keyword evidence="4 7" id="KW-0812">Transmembrane</keyword>
<evidence type="ECO:0000313" key="9">
    <source>
        <dbReference type="EMBL" id="VVJ98013.1"/>
    </source>
</evidence>
<dbReference type="GO" id="GO:0005886">
    <property type="term" value="C:plasma membrane"/>
    <property type="evidence" value="ECO:0007669"/>
    <property type="project" value="UniProtKB-SubCell"/>
</dbReference>
<dbReference type="EMBL" id="UJYZ02000016">
    <property type="protein sequence ID" value="VVJ98013.1"/>
    <property type="molecule type" value="Genomic_DNA"/>
</dbReference>
<accession>A0A223UHA4</accession>
<evidence type="ECO:0000313" key="8">
    <source>
        <dbReference type="EMBL" id="SXE00029.1"/>
    </source>
</evidence>
<evidence type="ECO:0000256" key="1">
    <source>
        <dbReference type="ARBA" id="ARBA00004651"/>
    </source>
</evidence>
<feature type="transmembrane region" description="Helical" evidence="7">
    <location>
        <begin position="6"/>
        <end position="28"/>
    </location>
</feature>
<evidence type="ECO:0000256" key="2">
    <source>
        <dbReference type="ARBA" id="ARBA00005779"/>
    </source>
</evidence>
<evidence type="ECO:0000256" key="5">
    <source>
        <dbReference type="ARBA" id="ARBA00022989"/>
    </source>
</evidence>
<dbReference type="PANTHER" id="PTHR40043:SF1">
    <property type="entry name" value="UPF0719 INNER MEMBRANE PROTEIN YJFL"/>
    <property type="match status" value="1"/>
</dbReference>
<dbReference type="PANTHER" id="PTHR40043">
    <property type="entry name" value="UPF0719 INNER MEMBRANE PROTEIN YJFL"/>
    <property type="match status" value="1"/>
</dbReference>
<dbReference type="KEGG" id="kqv:B8P98_25250"/>
<proteinExistence type="inferred from homology"/>
<evidence type="ECO:0000256" key="4">
    <source>
        <dbReference type="ARBA" id="ARBA00022692"/>
    </source>
</evidence>
<reference evidence="8 10" key="1">
    <citation type="submission" date="2018-08" db="EMBL/GenBank/DDBJ databases">
        <authorList>
            <consortium name="Pathogen Informatics"/>
        </authorList>
    </citation>
    <scope>NUCLEOTIDE SEQUENCE [LARGE SCALE GENOMIC DNA]</scope>
    <source>
        <strain evidence="9 11">EuSCAPE_IL010</strain>
        <strain evidence="8 10">EuSCAPE_IT371</strain>
    </source>
</reference>
<sequence>MHVLNSLLAFCTYFFIGAAMVILFLFIYSKITPHNEWQLIKNNNMSASLAFSGTLLGYAIPLSSAAINAVSIADYLAWGVIALVVQLIIYGGVRLYMPALSEKIINHNIAAGLFMGSAALAGGIFNAACMTW</sequence>
<keyword evidence="11" id="KW-1185">Reference proteome</keyword>
<feature type="transmembrane region" description="Helical" evidence="7">
    <location>
        <begin position="109"/>
        <end position="128"/>
    </location>
</feature>